<comment type="caution">
    <text evidence="1">The sequence shown here is derived from an EMBL/GenBank/DDBJ whole genome shotgun (WGS) entry which is preliminary data.</text>
</comment>
<dbReference type="OrthoDB" id="1391795at2"/>
<dbReference type="RefSeq" id="WP_131908909.1">
    <property type="nucleotide sequence ID" value="NZ_SMFM01000002.1"/>
</dbReference>
<dbReference type="EMBL" id="SMFM01000002">
    <property type="protein sequence ID" value="TDD77113.1"/>
    <property type="molecule type" value="Genomic_DNA"/>
</dbReference>
<dbReference type="Proteomes" id="UP000295278">
    <property type="component" value="Unassembled WGS sequence"/>
</dbReference>
<protein>
    <submittedName>
        <fullName evidence="1">Uncharacterized protein</fullName>
    </submittedName>
</protein>
<organism evidence="1 2">
    <name type="scientific">Flavobacterium caseinilyticum</name>
    <dbReference type="NCBI Taxonomy" id="2541732"/>
    <lineage>
        <taxon>Bacteria</taxon>
        <taxon>Pseudomonadati</taxon>
        <taxon>Bacteroidota</taxon>
        <taxon>Flavobacteriia</taxon>
        <taxon>Flavobacteriales</taxon>
        <taxon>Flavobacteriaceae</taxon>
        <taxon>Flavobacterium</taxon>
    </lineage>
</organism>
<evidence type="ECO:0000313" key="2">
    <source>
        <dbReference type="Proteomes" id="UP000295278"/>
    </source>
</evidence>
<sequence length="1509" mass="167711">MANIRRTFLSGRMNKDLDERVLKDGDYRHAENILVLDSEGSDVGAIQNSLSNRKLTSIDFGTNPACLGGFSDEATQKLYWIIKSDAGCYVLEYDVKNEVVSKVLEDTRVGTNRVLDLKETHLITAINKIISEDPEKDLILLNDDNLQPLCFNIERAKKYGANGFDKEDILLIKKPPRFAPTTTLVFADGASNNIEEKFLSFSYRYKYLDGEYSALSSYSNYNFHPNPFQLDYEVLDNIGMINAYNAVRLSINTGDKRVTDIQCIVKGSTSENLYIIETFNKENEGWGNNETRSFVFSNNKIYTILPEKELYRSSDGIPLKAKSQTVIGNRIVMGNFVQGYDLIDKNNNKVKPNYNLSIVSESLEGVTVPISITSQVPIANNKLRIDLTGMNLKSGSKINLFFSLDNNQTEQKKYNDNFSFLLTKNYEDAAALAQDPDFIFFITNYITNLFLSNYTIADIPGYEFISNTTFVIESYTANAIILKSVALIYELNNVQETINWGFNSATSVLFYEIGSVSTLKTNRSYEAGLIYMDEFNRQTTVLTQLNNTIFIPQNLALSKNKIKVSLLSNPPAYADRYKIVVKQQTLQFQTIYATTFYVEGLFRWIKLENDNKDKVKVGDILIFKSDTNGFVPTLTKVKVLEIATKEKEFLEGNVDFNNTEIKELPGLYMKIKIPAGISMDYIPDGFLEKTGQAASRGDSFDMYVGPFSDKDPVTGLYTDKPIVQGSRIDIELTNVKYGSAGGDKKFTKTFYASADYANFKLWYDAEVSDNTFPFVYPTNGVVRGVTEVGLFSRFVESETGALYLRIHNELNGNGEDLGIFGSTGHQSYMNGSIKITAANGLIVLETEEKKSIDAEIYYETAQTFEIKNGLHQGNLQNQTTVLPAEIDLDFYNCFCQGNGAESYVIKDAFNKPYLNIDLRPSVVSIEKYKAVRRYADLIYSESYVESSNINGLNVFNVATGNSKELDKQYGSIQKLHSRDNDILVLKESKASKVMFEKGLIYNSDGSSNVSATNQILGPELTYLGDNGIGKNPESFAENDYQIYYANTKQGNIVRLSIDGVTAIVDGMVDWFRDIFRLQPNAKKLGGFDPYTKQYVVSIADEPVKLLQLSCGNQIIKEKQSGTFTYQFKLNDLAGDIILNYNIVSGNATIEALFDGATEVVSNVTGLGNITFNRSSLVKNIVTVTVTAVSASISYEIANVCPIGAELKIASIIVNDAADIGKNITNRFKWGASLLYATDDLFDTAPVSKFLIETGIEGVGKFPLNNSVFTIQSFKDNLASGKFSLENFNRIGYLVSDTVYTEADINIILAQATFLTVTKIMEPGFFETNTASFLFNRTEPDEILYLIWDYTERKPVLVNDNVTLNNAASTTVNVLFNDQITGTPVVTIAAPPVNGLAVVNLDNTITYTHDGTATLTDSIVYQVSNGIASSTATINITVNAAGTLPQPTSSFWYIAIHPSIHPANDHVVYIDEFGSEQIHILTRTETGDNPCEEIIAQSIVSSAGAAICNP</sequence>
<reference evidence="1 2" key="1">
    <citation type="submission" date="2019-03" db="EMBL/GenBank/DDBJ databases">
        <title>Flavobacterium AT-3-2 sp. nov., isolated from arctic soil.</title>
        <authorList>
            <person name="Chaudhary D.K."/>
        </authorList>
    </citation>
    <scope>NUCLEOTIDE SEQUENCE [LARGE SCALE GENOMIC DNA]</scope>
    <source>
        <strain evidence="1 2">AT-3-2</strain>
    </source>
</reference>
<accession>A0A4R5AWB7</accession>
<dbReference type="Pfam" id="PF17963">
    <property type="entry name" value="Big_9"/>
    <property type="match status" value="1"/>
</dbReference>
<gene>
    <name evidence="1" type="ORF">E0F89_05810</name>
</gene>
<evidence type="ECO:0000313" key="1">
    <source>
        <dbReference type="EMBL" id="TDD77113.1"/>
    </source>
</evidence>
<name>A0A4R5AWB7_9FLAO</name>
<keyword evidence="2" id="KW-1185">Reference proteome</keyword>
<proteinExistence type="predicted"/>